<dbReference type="PANTHER" id="PTHR35789:SF1">
    <property type="entry name" value="SPORE GERMINATION PROTEIN B3"/>
    <property type="match status" value="1"/>
</dbReference>
<dbReference type="InterPro" id="IPR057336">
    <property type="entry name" value="GerAC_N"/>
</dbReference>
<comment type="subcellular location">
    <subcellularLocation>
        <location evidence="1">Membrane</location>
        <topology evidence="1">Lipid-anchor</topology>
    </subcellularLocation>
</comment>
<keyword evidence="5" id="KW-0472">Membrane</keyword>
<keyword evidence="4" id="KW-0732">Signal</keyword>
<dbReference type="GO" id="GO:0016020">
    <property type="term" value="C:membrane"/>
    <property type="evidence" value="ECO:0007669"/>
    <property type="project" value="UniProtKB-SubCell"/>
</dbReference>
<evidence type="ECO:0000256" key="4">
    <source>
        <dbReference type="ARBA" id="ARBA00022729"/>
    </source>
</evidence>
<evidence type="ECO:0000256" key="7">
    <source>
        <dbReference type="ARBA" id="ARBA00023288"/>
    </source>
</evidence>
<dbReference type="AlphaFoldDB" id="A0A852TA54"/>
<evidence type="ECO:0000256" key="3">
    <source>
        <dbReference type="ARBA" id="ARBA00022544"/>
    </source>
</evidence>
<keyword evidence="3" id="KW-0309">Germination</keyword>
<name>A0A852TA54_9BACI</name>
<dbReference type="Gene3D" id="3.30.300.210">
    <property type="entry name" value="Nutrient germinant receptor protein C, domain 3"/>
    <property type="match status" value="1"/>
</dbReference>
<evidence type="ECO:0000313" key="10">
    <source>
        <dbReference type="EMBL" id="NYE04676.1"/>
    </source>
</evidence>
<dbReference type="GO" id="GO:0009847">
    <property type="term" value="P:spore germination"/>
    <property type="evidence" value="ECO:0007669"/>
    <property type="project" value="InterPro"/>
</dbReference>
<dbReference type="InterPro" id="IPR008844">
    <property type="entry name" value="Spore_GerAC-like"/>
</dbReference>
<reference evidence="11" key="2">
    <citation type="submission" date="2020-08" db="EMBL/GenBank/DDBJ databases">
        <title>The Agave Microbiome: Exploring the role of microbial communities in plant adaptations to desert environments.</title>
        <authorList>
            <person name="Partida-Martinez L.P."/>
        </authorList>
    </citation>
    <scope>NUCLEOTIDE SEQUENCE [LARGE SCALE GENOMIC DNA]</scope>
    <source>
        <strain evidence="11">AT2.8</strain>
    </source>
</reference>
<sequence>MQKRRKWQNLVIGITSFFLLTSCGVETKQLERLGLITAIGFDLKKENQIKGTVAVSKFDPMAKVMTNVISADANTLQTLRAEENLATDQRLEMGQLRCVIYSEELAEKGIIQLVNALNRDPTVGNMVYLTIAEKDAFSIISMEEKKIKVNIGTYLYNLIRQNVERELLISPTLHEFNHKFFDYGQDPVLPILKVKKDKVAISGVALFNDDKMVATLNNDKLFYLKLITDEYRTGSKELEFNRDEFSKIINVQGGQSYGEIYNKLFISIDNLRSNTKIHLINKKNLTFKVEVKMDSRLLETTNYLDLGKPANMKFIEKKINKEMESQIKKLLLFFQEKQVDPVGIGNEYMAHVRGKPISQKKWKELYKNAKFDVQVKNTLTKTGTMD</sequence>
<gene>
    <name evidence="10" type="ORF">F4694_001425</name>
</gene>
<dbReference type="PROSITE" id="PS51257">
    <property type="entry name" value="PROKAR_LIPOPROTEIN"/>
    <property type="match status" value="1"/>
</dbReference>
<evidence type="ECO:0000256" key="6">
    <source>
        <dbReference type="ARBA" id="ARBA00023139"/>
    </source>
</evidence>
<dbReference type="InterPro" id="IPR046953">
    <property type="entry name" value="Spore_GerAC-like_C"/>
</dbReference>
<keyword evidence="6" id="KW-0564">Palmitate</keyword>
<dbReference type="Pfam" id="PF05504">
    <property type="entry name" value="Spore_GerAC"/>
    <property type="match status" value="1"/>
</dbReference>
<comment type="caution">
    <text evidence="10">The sequence shown here is derived from an EMBL/GenBank/DDBJ whole genome shotgun (WGS) entry which is preliminary data.</text>
</comment>
<organism evidence="10 11">
    <name type="scientific">Neobacillus niacini</name>
    <dbReference type="NCBI Taxonomy" id="86668"/>
    <lineage>
        <taxon>Bacteria</taxon>
        <taxon>Bacillati</taxon>
        <taxon>Bacillota</taxon>
        <taxon>Bacilli</taxon>
        <taxon>Bacillales</taxon>
        <taxon>Bacillaceae</taxon>
        <taxon>Neobacillus</taxon>
    </lineage>
</organism>
<evidence type="ECO:0000313" key="11">
    <source>
        <dbReference type="Proteomes" id="UP000548423"/>
    </source>
</evidence>
<evidence type="ECO:0000256" key="2">
    <source>
        <dbReference type="ARBA" id="ARBA00007886"/>
    </source>
</evidence>
<dbReference type="Proteomes" id="UP000548423">
    <property type="component" value="Unassembled WGS sequence"/>
</dbReference>
<dbReference type="NCBIfam" id="TIGR02887">
    <property type="entry name" value="spore_ger_x_C"/>
    <property type="match status" value="1"/>
</dbReference>
<comment type="similarity">
    <text evidence="2">Belongs to the GerABKC lipoprotein family.</text>
</comment>
<accession>A0A852TA54</accession>
<evidence type="ECO:0000259" key="8">
    <source>
        <dbReference type="Pfam" id="PF05504"/>
    </source>
</evidence>
<dbReference type="Pfam" id="PF25198">
    <property type="entry name" value="Spore_GerAC_N"/>
    <property type="match status" value="1"/>
</dbReference>
<evidence type="ECO:0000256" key="5">
    <source>
        <dbReference type="ARBA" id="ARBA00023136"/>
    </source>
</evidence>
<proteinExistence type="inferred from homology"/>
<feature type="domain" description="Spore germination protein N-terminal" evidence="9">
    <location>
        <begin position="28"/>
        <end position="194"/>
    </location>
</feature>
<keyword evidence="7" id="KW-0449">Lipoprotein</keyword>
<evidence type="ECO:0000256" key="1">
    <source>
        <dbReference type="ARBA" id="ARBA00004635"/>
    </source>
</evidence>
<feature type="domain" description="Spore germination GerAC-like C-terminal" evidence="8">
    <location>
        <begin position="202"/>
        <end position="383"/>
    </location>
</feature>
<reference evidence="11" key="1">
    <citation type="submission" date="2020-07" db="EMBL/GenBank/DDBJ databases">
        <authorList>
            <person name="Partida-Martinez L."/>
            <person name="Huntemann M."/>
            <person name="Clum A."/>
            <person name="Wang J."/>
            <person name="Palaniappan K."/>
            <person name="Ritter S."/>
            <person name="Chen I.-M."/>
            <person name="Stamatis D."/>
            <person name="Reddy T."/>
            <person name="O'Malley R."/>
            <person name="Daum C."/>
            <person name="Shapiro N."/>
            <person name="Ivanova N."/>
            <person name="Kyrpides N."/>
            <person name="Woyke T."/>
        </authorList>
    </citation>
    <scope>NUCLEOTIDE SEQUENCE [LARGE SCALE GENOMIC DNA]</scope>
    <source>
        <strain evidence="11">AT2.8</strain>
    </source>
</reference>
<dbReference type="PANTHER" id="PTHR35789">
    <property type="entry name" value="SPORE GERMINATION PROTEIN B3"/>
    <property type="match status" value="1"/>
</dbReference>
<dbReference type="EMBL" id="JACCBX010000003">
    <property type="protein sequence ID" value="NYE04676.1"/>
    <property type="molecule type" value="Genomic_DNA"/>
</dbReference>
<dbReference type="InterPro" id="IPR038501">
    <property type="entry name" value="Spore_GerAC_C_sf"/>
</dbReference>
<evidence type="ECO:0000259" key="9">
    <source>
        <dbReference type="Pfam" id="PF25198"/>
    </source>
</evidence>
<protein>
    <submittedName>
        <fullName evidence="10">Spore germination protein</fullName>
    </submittedName>
</protein>